<protein>
    <submittedName>
        <fullName evidence="1">Uncharacterized protein</fullName>
    </submittedName>
</protein>
<reference evidence="1" key="1">
    <citation type="submission" date="2023-04" db="EMBL/GenBank/DDBJ databases">
        <title>Draft Genome sequencing of Naganishia species isolated from polar environments using Oxford Nanopore Technology.</title>
        <authorList>
            <person name="Leo P."/>
            <person name="Venkateswaran K."/>
        </authorList>
    </citation>
    <scope>NUCLEOTIDE SEQUENCE</scope>
    <source>
        <strain evidence="1">MNA-CCFEE 5425</strain>
    </source>
</reference>
<organism evidence="1 2">
    <name type="scientific">Naganishia vaughanmartiniae</name>
    <dbReference type="NCBI Taxonomy" id="1424756"/>
    <lineage>
        <taxon>Eukaryota</taxon>
        <taxon>Fungi</taxon>
        <taxon>Dikarya</taxon>
        <taxon>Basidiomycota</taxon>
        <taxon>Agaricomycotina</taxon>
        <taxon>Tremellomycetes</taxon>
        <taxon>Filobasidiales</taxon>
        <taxon>Filobasidiaceae</taxon>
        <taxon>Naganishia</taxon>
    </lineage>
</organism>
<accession>A0ACC2WYC6</accession>
<evidence type="ECO:0000313" key="1">
    <source>
        <dbReference type="EMBL" id="KAJ9116330.1"/>
    </source>
</evidence>
<keyword evidence="2" id="KW-1185">Reference proteome</keyword>
<evidence type="ECO:0000313" key="2">
    <source>
        <dbReference type="Proteomes" id="UP001243375"/>
    </source>
</evidence>
<comment type="caution">
    <text evidence="1">The sequence shown here is derived from an EMBL/GenBank/DDBJ whole genome shotgun (WGS) entry which is preliminary data.</text>
</comment>
<sequence>MFVKPSVKPAVKSTTSEPTGIPFLDQHIDDIARSLDAIRLKEEKKKNKKARQKANKADLNLQTATLQSVPSSNLQYFPATLLSLPAKLLKHIAGIVRETDIESLASLNVCSKTLYATSLPILWKEVTWRKDTWEHIKSRSTGDPAGWQFTQYIHFSGKAPWFWKGLVDTLSEEEVNLGSEEIVQRRWPELKAVVRTEALMNVEVPKSVWLTVEGAENQEGRANSPVAHGIRMAYTSWGTANSSPAIIPKFVTHFQPVEESFEKAYMAFKTGPESLGRKRPDTHNRPATTLHDFQSDPDATLEVDTVRVKRTLDFYILSSLRRADPLDNQTDRIGHLGVIFHIFSQVQQYFAPATLTFAAERSRTYLGVMVWLQMVCT</sequence>
<name>A0ACC2WYC6_9TREE</name>
<dbReference type="EMBL" id="JASBWU010000014">
    <property type="protein sequence ID" value="KAJ9116330.1"/>
    <property type="molecule type" value="Genomic_DNA"/>
</dbReference>
<proteinExistence type="predicted"/>
<gene>
    <name evidence="1" type="ORF">QFC22_004770</name>
</gene>
<dbReference type="Proteomes" id="UP001243375">
    <property type="component" value="Unassembled WGS sequence"/>
</dbReference>